<accession>A0AA35RC32</accession>
<dbReference type="InterPro" id="IPR040659">
    <property type="entry name" value="PhetRS_B1"/>
</dbReference>
<dbReference type="GO" id="GO:0004826">
    <property type="term" value="F:phenylalanine-tRNA ligase activity"/>
    <property type="evidence" value="ECO:0007669"/>
    <property type="project" value="UniProtKB-EC"/>
</dbReference>
<evidence type="ECO:0000256" key="1">
    <source>
        <dbReference type="ARBA" id="ARBA00001946"/>
    </source>
</evidence>
<dbReference type="Pfam" id="PF03483">
    <property type="entry name" value="B3_4"/>
    <property type="match status" value="1"/>
</dbReference>
<dbReference type="EMBL" id="CASHTH010000795">
    <property type="protein sequence ID" value="CAI8007641.1"/>
    <property type="molecule type" value="Genomic_DNA"/>
</dbReference>
<evidence type="ECO:0000256" key="6">
    <source>
        <dbReference type="ARBA" id="ARBA00022490"/>
    </source>
</evidence>
<dbReference type="EC" id="6.1.1.20" evidence="5"/>
<evidence type="ECO:0000313" key="18">
    <source>
        <dbReference type="Proteomes" id="UP001174909"/>
    </source>
</evidence>
<keyword evidence="10" id="KW-0067">ATP-binding</keyword>
<evidence type="ECO:0000256" key="10">
    <source>
        <dbReference type="ARBA" id="ARBA00022840"/>
    </source>
</evidence>
<name>A0AA35RC32_GEOBA</name>
<dbReference type="InterPro" id="IPR045060">
    <property type="entry name" value="Phe-tRNA-ligase_IIc_bsu"/>
</dbReference>
<dbReference type="PANTHER" id="PTHR10947:SF0">
    <property type="entry name" value="PHENYLALANINE--TRNA LIGASE BETA SUBUNIT"/>
    <property type="match status" value="1"/>
</dbReference>
<gene>
    <name evidence="17" type="ORF">GBAR_LOCUS5314</name>
</gene>
<dbReference type="SUPFAM" id="SSF46955">
    <property type="entry name" value="Putative DNA-binding domain"/>
    <property type="match status" value="1"/>
</dbReference>
<dbReference type="GO" id="GO:0005524">
    <property type="term" value="F:ATP binding"/>
    <property type="evidence" value="ECO:0007669"/>
    <property type="project" value="UniProtKB-KW"/>
</dbReference>
<dbReference type="SMART" id="SM00873">
    <property type="entry name" value="B3_4"/>
    <property type="match status" value="1"/>
</dbReference>
<keyword evidence="7 17" id="KW-0436">Ligase</keyword>
<dbReference type="Proteomes" id="UP001174909">
    <property type="component" value="Unassembled WGS sequence"/>
</dbReference>
<keyword evidence="13" id="KW-0030">Aminoacyl-tRNA synthetase</keyword>
<comment type="subcellular location">
    <subcellularLocation>
        <location evidence="2">Cytoplasm</location>
    </subcellularLocation>
</comment>
<protein>
    <recommendedName>
        <fullName evidence="5">phenylalanine--tRNA ligase</fullName>
        <ecNumber evidence="5">6.1.1.20</ecNumber>
    </recommendedName>
    <alternativeName>
        <fullName evidence="14">Phenylalanyl-tRNA synthetase beta subunit</fullName>
    </alternativeName>
</protein>
<keyword evidence="9" id="KW-0547">Nucleotide-binding</keyword>
<dbReference type="SUPFAM" id="SSF56037">
    <property type="entry name" value="PheT/TilS domain"/>
    <property type="match status" value="1"/>
</dbReference>
<proteinExistence type="inferred from homology"/>
<dbReference type="PANTHER" id="PTHR10947">
    <property type="entry name" value="PHENYLALANYL-TRNA SYNTHETASE BETA CHAIN AND LEUCINE-RICH REPEAT-CONTAINING PROTEIN 47"/>
    <property type="match status" value="1"/>
</dbReference>
<dbReference type="GO" id="GO:0006432">
    <property type="term" value="P:phenylalanyl-tRNA aminoacylation"/>
    <property type="evidence" value="ECO:0007669"/>
    <property type="project" value="InterPro"/>
</dbReference>
<dbReference type="InterPro" id="IPR009061">
    <property type="entry name" value="DNA-bd_dom_put_sf"/>
</dbReference>
<dbReference type="GO" id="GO:0003723">
    <property type="term" value="F:RNA binding"/>
    <property type="evidence" value="ECO:0007669"/>
    <property type="project" value="InterPro"/>
</dbReference>
<evidence type="ECO:0000256" key="15">
    <source>
        <dbReference type="ARBA" id="ARBA00049255"/>
    </source>
</evidence>
<comment type="similarity">
    <text evidence="3">Belongs to the phenylalanyl-tRNA synthetase beta subunit family. Type 2 subfamily.</text>
</comment>
<dbReference type="GO" id="GO:0046872">
    <property type="term" value="F:metal ion binding"/>
    <property type="evidence" value="ECO:0007669"/>
    <property type="project" value="UniProtKB-KW"/>
</dbReference>
<dbReference type="InterPro" id="IPR020825">
    <property type="entry name" value="Phe-tRNA_synthase-like_B3/B4"/>
</dbReference>
<dbReference type="GO" id="GO:0009328">
    <property type="term" value="C:phenylalanine-tRNA ligase complex"/>
    <property type="evidence" value="ECO:0007669"/>
    <property type="project" value="TreeGrafter"/>
</dbReference>
<evidence type="ECO:0000256" key="3">
    <source>
        <dbReference type="ARBA" id="ARBA00007438"/>
    </source>
</evidence>
<dbReference type="Gene3D" id="3.30.56.10">
    <property type="match status" value="1"/>
</dbReference>
<comment type="cofactor">
    <cofactor evidence="1">
        <name>Mg(2+)</name>
        <dbReference type="ChEBI" id="CHEBI:18420"/>
    </cofactor>
</comment>
<dbReference type="FunFam" id="3.50.40.10:FF:000002">
    <property type="entry name" value="phenylalanine--tRNA ligase beta subunit"/>
    <property type="match status" value="1"/>
</dbReference>
<evidence type="ECO:0000256" key="9">
    <source>
        <dbReference type="ARBA" id="ARBA00022741"/>
    </source>
</evidence>
<evidence type="ECO:0000256" key="7">
    <source>
        <dbReference type="ARBA" id="ARBA00022598"/>
    </source>
</evidence>
<evidence type="ECO:0000256" key="8">
    <source>
        <dbReference type="ARBA" id="ARBA00022723"/>
    </source>
</evidence>
<keyword evidence="18" id="KW-1185">Reference proteome</keyword>
<comment type="catalytic activity">
    <reaction evidence="15">
        <text>tRNA(Phe) + L-phenylalanine + ATP = L-phenylalanyl-tRNA(Phe) + AMP + diphosphate + H(+)</text>
        <dbReference type="Rhea" id="RHEA:19413"/>
        <dbReference type="Rhea" id="RHEA-COMP:9668"/>
        <dbReference type="Rhea" id="RHEA-COMP:9699"/>
        <dbReference type="ChEBI" id="CHEBI:15378"/>
        <dbReference type="ChEBI" id="CHEBI:30616"/>
        <dbReference type="ChEBI" id="CHEBI:33019"/>
        <dbReference type="ChEBI" id="CHEBI:58095"/>
        <dbReference type="ChEBI" id="CHEBI:78442"/>
        <dbReference type="ChEBI" id="CHEBI:78531"/>
        <dbReference type="ChEBI" id="CHEBI:456215"/>
        <dbReference type="EC" id="6.1.1.20"/>
    </reaction>
</comment>
<keyword evidence="12" id="KW-0648">Protein biosynthesis</keyword>
<sequence>MPTIAVPRDALFEALGKTYTDEEFDELCFDFGIELDEVTSEKEMLIREMGEEKAEANDQKASEQVIYKIDIPANRYDLLCMEGLVRGLLVFLRKIEAPVYKAVLPSRPHRLLVKPATAQVRPFVVAAILRNIAFTQASYNSFIDLQDKLHQNIGRKRSLVAIGTHDLDTLKGPFTYEALPPEQIKFVPLNQTREFTAVELMDLYSKDSHIRHYLHIIQDKPVYPVIYDKNRVVLSMPPIINGDHSKISLSTRNVLIECTATDLKKVLNTCNRCKTVRVLKIEYSVNFFLKA</sequence>
<evidence type="ECO:0000256" key="4">
    <source>
        <dbReference type="ARBA" id="ARBA00011209"/>
    </source>
</evidence>
<dbReference type="FunFam" id="3.30.56.10:FF:000005">
    <property type="entry name" value="Phenylalanine--tRNA ligase beta subunit"/>
    <property type="match status" value="1"/>
</dbReference>
<reference evidence="17" key="1">
    <citation type="submission" date="2023-03" db="EMBL/GenBank/DDBJ databases">
        <authorList>
            <person name="Steffen K."/>
            <person name="Cardenas P."/>
        </authorList>
    </citation>
    <scope>NUCLEOTIDE SEQUENCE</scope>
</reference>
<evidence type="ECO:0000256" key="14">
    <source>
        <dbReference type="ARBA" id="ARBA00033189"/>
    </source>
</evidence>
<dbReference type="Pfam" id="PF18262">
    <property type="entry name" value="PhetRS_B1"/>
    <property type="match status" value="1"/>
</dbReference>
<feature type="domain" description="B3/B4 tRNA-binding" evidence="16">
    <location>
        <begin position="120"/>
        <end position="280"/>
    </location>
</feature>
<evidence type="ECO:0000256" key="11">
    <source>
        <dbReference type="ARBA" id="ARBA00022842"/>
    </source>
</evidence>
<organism evidence="17 18">
    <name type="scientific">Geodia barretti</name>
    <name type="common">Barrett's horny sponge</name>
    <dbReference type="NCBI Taxonomy" id="519541"/>
    <lineage>
        <taxon>Eukaryota</taxon>
        <taxon>Metazoa</taxon>
        <taxon>Porifera</taxon>
        <taxon>Demospongiae</taxon>
        <taxon>Heteroscleromorpha</taxon>
        <taxon>Tetractinellida</taxon>
        <taxon>Astrophorina</taxon>
        <taxon>Geodiidae</taxon>
        <taxon>Geodia</taxon>
    </lineage>
</organism>
<evidence type="ECO:0000313" key="17">
    <source>
        <dbReference type="EMBL" id="CAI8007641.1"/>
    </source>
</evidence>
<keyword evidence="8" id="KW-0479">Metal-binding</keyword>
<keyword evidence="6" id="KW-0963">Cytoplasm</keyword>
<evidence type="ECO:0000256" key="12">
    <source>
        <dbReference type="ARBA" id="ARBA00022917"/>
    </source>
</evidence>
<evidence type="ECO:0000259" key="16">
    <source>
        <dbReference type="SMART" id="SM00873"/>
    </source>
</evidence>
<evidence type="ECO:0000256" key="13">
    <source>
        <dbReference type="ARBA" id="ARBA00023146"/>
    </source>
</evidence>
<dbReference type="Gene3D" id="3.50.40.10">
    <property type="entry name" value="Phenylalanyl-trna Synthetase, Chain B, domain 3"/>
    <property type="match status" value="1"/>
</dbReference>
<dbReference type="InterPro" id="IPR005146">
    <property type="entry name" value="B3/B4_tRNA-bd"/>
</dbReference>
<dbReference type="AlphaFoldDB" id="A0AA35RC32"/>
<evidence type="ECO:0000256" key="2">
    <source>
        <dbReference type="ARBA" id="ARBA00004496"/>
    </source>
</evidence>
<comment type="subunit">
    <text evidence="4">Tetramer of two alpha and two beta subunits.</text>
</comment>
<keyword evidence="11" id="KW-0460">Magnesium</keyword>
<evidence type="ECO:0000256" key="5">
    <source>
        <dbReference type="ARBA" id="ARBA00012814"/>
    </source>
</evidence>
<comment type="caution">
    <text evidence="17">The sequence shown here is derived from an EMBL/GenBank/DDBJ whole genome shotgun (WGS) entry which is preliminary data.</text>
</comment>
<feature type="non-terminal residue" evidence="17">
    <location>
        <position position="1"/>
    </location>
</feature>